<dbReference type="EMBL" id="CP026309">
    <property type="protein sequence ID" value="AUV83499.1"/>
    <property type="molecule type" value="Genomic_DNA"/>
</dbReference>
<feature type="active site" description="Tele-AMP-histidine intermediate" evidence="1">
    <location>
        <position position="98"/>
    </location>
</feature>
<dbReference type="GO" id="GO:0009117">
    <property type="term" value="P:nucleotide metabolic process"/>
    <property type="evidence" value="ECO:0007669"/>
    <property type="project" value="TreeGrafter"/>
</dbReference>
<dbReference type="AlphaFoldDB" id="A0A2I8VQT5"/>
<dbReference type="Gene3D" id="3.30.428.10">
    <property type="entry name" value="HIT-like"/>
    <property type="match status" value="1"/>
</dbReference>
<dbReference type="GO" id="GO:0003824">
    <property type="term" value="F:catalytic activity"/>
    <property type="evidence" value="ECO:0007669"/>
    <property type="project" value="InterPro"/>
</dbReference>
<dbReference type="PROSITE" id="PS00892">
    <property type="entry name" value="HIT_1"/>
    <property type="match status" value="1"/>
</dbReference>
<dbReference type="SUPFAM" id="SSF54197">
    <property type="entry name" value="HIT-like"/>
    <property type="match status" value="1"/>
</dbReference>
<feature type="domain" description="HIT" evidence="4">
    <location>
        <begin position="4"/>
        <end position="111"/>
    </location>
</feature>
<dbReference type="OrthoDB" id="26806at2157"/>
<keyword evidence="6" id="KW-1185">Reference proteome</keyword>
<dbReference type="PRINTS" id="PR00332">
    <property type="entry name" value="HISTRIAD"/>
</dbReference>
<name>A0A2I8VQT5_9EURY</name>
<dbReference type="InterPro" id="IPR011146">
    <property type="entry name" value="HIT-like"/>
</dbReference>
<evidence type="ECO:0000313" key="5">
    <source>
        <dbReference type="EMBL" id="AUV83499.1"/>
    </source>
</evidence>
<organism evidence="5 6">
    <name type="scientific">Salinigranum rubrum</name>
    <dbReference type="NCBI Taxonomy" id="755307"/>
    <lineage>
        <taxon>Archaea</taxon>
        <taxon>Methanobacteriati</taxon>
        <taxon>Methanobacteriota</taxon>
        <taxon>Stenosarchaea group</taxon>
        <taxon>Halobacteria</taxon>
        <taxon>Halobacteriales</taxon>
        <taxon>Haloferacaceae</taxon>
        <taxon>Salinigranum</taxon>
    </lineage>
</organism>
<reference evidence="5 6" key="1">
    <citation type="submission" date="2018-01" db="EMBL/GenBank/DDBJ databases">
        <title>Complete genome sequence of Salinigranum rubrum GX10T, an extremely halophilic archaeon isolated from a marine solar saltern.</title>
        <authorList>
            <person name="Han S."/>
        </authorList>
    </citation>
    <scope>NUCLEOTIDE SEQUENCE [LARGE SCALE GENOMIC DNA]</scope>
    <source>
        <strain evidence="5 6">GX10</strain>
    </source>
</reference>
<dbReference type="Proteomes" id="UP000236584">
    <property type="component" value="Chromosome"/>
</dbReference>
<evidence type="ECO:0000256" key="2">
    <source>
        <dbReference type="PIRSR" id="PIRSR601310-3"/>
    </source>
</evidence>
<evidence type="ECO:0000259" key="4">
    <source>
        <dbReference type="PROSITE" id="PS51084"/>
    </source>
</evidence>
<dbReference type="InterPro" id="IPR036265">
    <property type="entry name" value="HIT-like_sf"/>
</dbReference>
<protein>
    <submittedName>
        <fullName evidence="5">HIT family protein</fullName>
    </submittedName>
</protein>
<evidence type="ECO:0000256" key="3">
    <source>
        <dbReference type="PROSITE-ProRule" id="PRU00464"/>
    </source>
</evidence>
<dbReference type="GeneID" id="35594258"/>
<dbReference type="RefSeq" id="WP_103427188.1">
    <property type="nucleotide sequence ID" value="NZ_CP026309.1"/>
</dbReference>
<evidence type="ECO:0000256" key="1">
    <source>
        <dbReference type="PIRSR" id="PIRSR601310-1"/>
    </source>
</evidence>
<feature type="short sequence motif" description="Histidine triad motif" evidence="2 3">
    <location>
        <begin position="96"/>
        <end position="100"/>
    </location>
</feature>
<dbReference type="Pfam" id="PF01230">
    <property type="entry name" value="HIT"/>
    <property type="match status" value="1"/>
</dbReference>
<dbReference type="PROSITE" id="PS51084">
    <property type="entry name" value="HIT_2"/>
    <property type="match status" value="1"/>
</dbReference>
<proteinExistence type="predicted"/>
<accession>A0A2I8VQT5</accession>
<dbReference type="CDD" id="cd01277">
    <property type="entry name" value="HINT_subgroup"/>
    <property type="match status" value="1"/>
</dbReference>
<dbReference type="InterPro" id="IPR039384">
    <property type="entry name" value="HINT"/>
</dbReference>
<dbReference type="InterPro" id="IPR001310">
    <property type="entry name" value="Histidine_triad_HIT"/>
</dbReference>
<dbReference type="KEGG" id="srub:C2R22_19160"/>
<gene>
    <name evidence="5" type="ORF">C2R22_19160</name>
</gene>
<dbReference type="PANTHER" id="PTHR46648">
    <property type="entry name" value="HIT FAMILY PROTEIN 1"/>
    <property type="match status" value="1"/>
</dbReference>
<dbReference type="PANTHER" id="PTHR46648:SF1">
    <property type="entry name" value="ADENOSINE 5'-MONOPHOSPHORAMIDASE HNT1"/>
    <property type="match status" value="1"/>
</dbReference>
<sequence>MSCIFCRIVDGDLPSRTVYESSEALAFLDANPLTKGHTLVVPKDHYETVGDLPPEAAGAVFEAVSAVTPRVEAAVDADATTVAVNNGEAAGQEVPHTHVHVVPRFEGDGNGPIHRLFSARPSLSDAELDDIAAAIRDVEV</sequence>
<dbReference type="InterPro" id="IPR019808">
    <property type="entry name" value="Histidine_triad_CS"/>
</dbReference>
<evidence type="ECO:0000313" key="6">
    <source>
        <dbReference type="Proteomes" id="UP000236584"/>
    </source>
</evidence>